<evidence type="ECO:0000256" key="1">
    <source>
        <dbReference type="SAM" id="Phobius"/>
    </source>
</evidence>
<name>A0A5C7C1G4_SERMA</name>
<keyword evidence="2" id="KW-0808">Transferase</keyword>
<dbReference type="AlphaFoldDB" id="A0A5C7C1G4"/>
<dbReference type="InterPro" id="IPR043130">
    <property type="entry name" value="CDP-OH_PTrfase_TM_dom"/>
</dbReference>
<dbReference type="EMBL" id="VOUQ01000020">
    <property type="protein sequence ID" value="TXE26745.1"/>
    <property type="molecule type" value="Genomic_DNA"/>
</dbReference>
<organism evidence="2 3">
    <name type="scientific">Serratia marcescens</name>
    <dbReference type="NCBI Taxonomy" id="615"/>
    <lineage>
        <taxon>Bacteria</taxon>
        <taxon>Pseudomonadati</taxon>
        <taxon>Pseudomonadota</taxon>
        <taxon>Gammaproteobacteria</taxon>
        <taxon>Enterobacterales</taxon>
        <taxon>Yersiniaceae</taxon>
        <taxon>Serratia</taxon>
    </lineage>
</organism>
<feature type="transmembrane region" description="Helical" evidence="1">
    <location>
        <begin position="166"/>
        <end position="183"/>
    </location>
</feature>
<dbReference type="Proteomes" id="UP000321126">
    <property type="component" value="Unassembled WGS sequence"/>
</dbReference>
<protein>
    <submittedName>
        <fullName evidence="2">CDP-alcohol phosphatidyltransferase family protein</fullName>
    </submittedName>
</protein>
<feature type="transmembrane region" description="Helical" evidence="1">
    <location>
        <begin position="189"/>
        <end position="206"/>
    </location>
</feature>
<keyword evidence="1" id="KW-1133">Transmembrane helix</keyword>
<feature type="transmembrane region" description="Helical" evidence="1">
    <location>
        <begin position="112"/>
        <end position="145"/>
    </location>
</feature>
<comment type="caution">
    <text evidence="2">The sequence shown here is derived from an EMBL/GenBank/DDBJ whole genome shotgun (WGS) entry which is preliminary data.</text>
</comment>
<sequence length="228" mass="25105">MMALKINDRRPVTTRDKSWAKESAYWLKNRGVTPNQISLASTVFALFSGLCFLFAFYFSSWLIRDGLLLLAAALIQGRLICNLLDGMVAVEGGLATPAGPVYNELPDRVSDTLIFVGVGYGLSAFSFAETLGWVASLLALMTAYLRLLGGTCGLRQHFFGPMAKQHRMALLCGCTVLALFLPTFYGQTLLLLCLVVISLGSLFTCWRRGKRILDELYQNAAAQEKTNE</sequence>
<keyword evidence="1" id="KW-0472">Membrane</keyword>
<proteinExistence type="predicted"/>
<feature type="transmembrane region" description="Helical" evidence="1">
    <location>
        <begin position="37"/>
        <end position="58"/>
    </location>
</feature>
<gene>
    <name evidence="2" type="ORF">FOT62_23035</name>
</gene>
<keyword evidence="1" id="KW-0812">Transmembrane</keyword>
<evidence type="ECO:0000313" key="3">
    <source>
        <dbReference type="Proteomes" id="UP000321126"/>
    </source>
</evidence>
<accession>A0A5C7C1G4</accession>
<dbReference type="Gene3D" id="1.20.120.1760">
    <property type="match status" value="1"/>
</dbReference>
<reference evidence="2 3" key="1">
    <citation type="submission" date="2019-07" db="EMBL/GenBank/DDBJ databases">
        <title>Serratia strains were isolated from fresh produce.</title>
        <authorList>
            <person name="Cho G.-S."/>
            <person name="Stein M."/>
            <person name="Lee W."/>
            <person name="Suh S.H."/>
            <person name="Franz C.M.A.P."/>
        </authorList>
    </citation>
    <scope>NUCLEOTIDE SEQUENCE [LARGE SCALE GENOMIC DNA]</scope>
    <source>
        <strain evidence="2 3">S16</strain>
    </source>
</reference>
<dbReference type="GO" id="GO:0016740">
    <property type="term" value="F:transferase activity"/>
    <property type="evidence" value="ECO:0007669"/>
    <property type="project" value="UniProtKB-KW"/>
</dbReference>
<evidence type="ECO:0000313" key="2">
    <source>
        <dbReference type="EMBL" id="TXE26745.1"/>
    </source>
</evidence>